<dbReference type="GO" id="GO:0005524">
    <property type="term" value="F:ATP binding"/>
    <property type="evidence" value="ECO:0007669"/>
    <property type="project" value="UniProtKB-KW"/>
</dbReference>
<dbReference type="PANTHER" id="PTHR48006">
    <property type="entry name" value="LEUCINE-RICH REPEAT-CONTAINING PROTEIN DDB_G0281931-RELATED"/>
    <property type="match status" value="1"/>
</dbReference>
<dbReference type="EMBL" id="JAAGAX010000003">
    <property type="protein sequence ID" value="KAF2320625.1"/>
    <property type="molecule type" value="Genomic_DNA"/>
</dbReference>
<proteinExistence type="predicted"/>
<dbReference type="Pfam" id="PF00560">
    <property type="entry name" value="LRR_1"/>
    <property type="match status" value="1"/>
</dbReference>
<dbReference type="GO" id="GO:0004674">
    <property type="term" value="F:protein serine/threonine kinase activity"/>
    <property type="evidence" value="ECO:0007669"/>
    <property type="project" value="UniProtKB-KW"/>
</dbReference>
<dbReference type="FunFam" id="3.80.10.10:FF:000383">
    <property type="entry name" value="Leucine-rich repeat receptor protein kinase EMS1"/>
    <property type="match status" value="1"/>
</dbReference>
<keyword evidence="5" id="KW-0433">Leucine-rich repeat</keyword>
<evidence type="ECO:0000256" key="15">
    <source>
        <dbReference type="ARBA" id="ARBA00023180"/>
    </source>
</evidence>
<dbReference type="Proteomes" id="UP000467840">
    <property type="component" value="Chromosome 10"/>
</dbReference>
<dbReference type="GO" id="GO:0016020">
    <property type="term" value="C:membrane"/>
    <property type="evidence" value="ECO:0007669"/>
    <property type="project" value="UniProtKB-SubCell"/>
</dbReference>
<evidence type="ECO:0000256" key="4">
    <source>
        <dbReference type="ARBA" id="ARBA00022553"/>
    </source>
</evidence>
<evidence type="ECO:0000256" key="12">
    <source>
        <dbReference type="ARBA" id="ARBA00022989"/>
    </source>
</evidence>
<keyword evidence="6" id="KW-0808">Transferase</keyword>
<evidence type="ECO:0000256" key="5">
    <source>
        <dbReference type="ARBA" id="ARBA00022614"/>
    </source>
</evidence>
<dbReference type="Pfam" id="PF00069">
    <property type="entry name" value="Pkinase"/>
    <property type="match status" value="1"/>
</dbReference>
<reference evidence="20 21" key="1">
    <citation type="journal article" date="2020" name="Mol. Plant">
        <title>The Chromosome-Based Rubber Tree Genome Provides New Insights into Spurge Genome Evolution and Rubber Biosynthesis.</title>
        <authorList>
            <person name="Liu J."/>
            <person name="Shi C."/>
            <person name="Shi C.C."/>
            <person name="Li W."/>
            <person name="Zhang Q.J."/>
            <person name="Zhang Y."/>
            <person name="Li K."/>
            <person name="Lu H.F."/>
            <person name="Shi C."/>
            <person name="Zhu S.T."/>
            <person name="Xiao Z.Y."/>
            <person name="Nan H."/>
            <person name="Yue Y."/>
            <person name="Zhu X.G."/>
            <person name="Wu Y."/>
            <person name="Hong X.N."/>
            <person name="Fan G.Y."/>
            <person name="Tong Y."/>
            <person name="Zhang D."/>
            <person name="Mao C.L."/>
            <person name="Liu Y.L."/>
            <person name="Hao S.J."/>
            <person name="Liu W.Q."/>
            <person name="Lv M.Q."/>
            <person name="Zhang H.B."/>
            <person name="Liu Y."/>
            <person name="Hu-Tang G.R."/>
            <person name="Wang J.P."/>
            <person name="Wang J.H."/>
            <person name="Sun Y.H."/>
            <person name="Ni S.B."/>
            <person name="Chen W.B."/>
            <person name="Zhang X.C."/>
            <person name="Jiao Y.N."/>
            <person name="Eichler E.E."/>
            <person name="Li G.H."/>
            <person name="Liu X."/>
            <person name="Gao L.Z."/>
        </authorList>
    </citation>
    <scope>NUCLEOTIDE SEQUENCE [LARGE SCALE GENOMIC DNA]</scope>
    <source>
        <strain evidence="21">cv. GT1</strain>
        <tissue evidence="20">Leaf</tissue>
    </source>
</reference>
<dbReference type="InterPro" id="IPR032675">
    <property type="entry name" value="LRR_dom_sf"/>
</dbReference>
<feature type="domain" description="Protein kinase" evidence="19">
    <location>
        <begin position="428"/>
        <end position="695"/>
    </location>
</feature>
<evidence type="ECO:0000313" key="21">
    <source>
        <dbReference type="Proteomes" id="UP000467840"/>
    </source>
</evidence>
<dbReference type="InterPro" id="IPR051824">
    <property type="entry name" value="LRR_Rcpt-Like_S/T_Kinase"/>
</dbReference>
<gene>
    <name evidence="20" type="ORF">GH714_029195</name>
</gene>
<feature type="compositionally biased region" description="Basic and acidic residues" evidence="18">
    <location>
        <begin position="9"/>
        <end position="24"/>
    </location>
</feature>
<evidence type="ECO:0000256" key="3">
    <source>
        <dbReference type="ARBA" id="ARBA00022527"/>
    </source>
</evidence>
<keyword evidence="7" id="KW-0812">Transmembrane</keyword>
<dbReference type="Pfam" id="PF11721">
    <property type="entry name" value="Malectin"/>
    <property type="match status" value="1"/>
</dbReference>
<keyword evidence="11" id="KW-0067">ATP-binding</keyword>
<keyword evidence="8" id="KW-0732">Signal</keyword>
<protein>
    <recommendedName>
        <fullName evidence="2">non-specific serine/threonine protein kinase</fullName>
        <ecNumber evidence="2">2.7.11.1</ecNumber>
    </recommendedName>
</protein>
<feature type="region of interest" description="Disordered" evidence="18">
    <location>
        <begin position="1"/>
        <end position="24"/>
    </location>
</feature>
<dbReference type="InterPro" id="IPR000719">
    <property type="entry name" value="Prot_kinase_dom"/>
</dbReference>
<evidence type="ECO:0000256" key="18">
    <source>
        <dbReference type="SAM" id="MobiDB-lite"/>
    </source>
</evidence>
<comment type="catalytic activity">
    <reaction evidence="17">
        <text>L-seryl-[protein] + ATP = O-phospho-L-seryl-[protein] + ADP + H(+)</text>
        <dbReference type="Rhea" id="RHEA:17989"/>
        <dbReference type="Rhea" id="RHEA-COMP:9863"/>
        <dbReference type="Rhea" id="RHEA-COMP:11604"/>
        <dbReference type="ChEBI" id="CHEBI:15378"/>
        <dbReference type="ChEBI" id="CHEBI:29999"/>
        <dbReference type="ChEBI" id="CHEBI:30616"/>
        <dbReference type="ChEBI" id="CHEBI:83421"/>
        <dbReference type="ChEBI" id="CHEBI:456216"/>
        <dbReference type="EC" id="2.7.11.1"/>
    </reaction>
</comment>
<organism evidence="20 21">
    <name type="scientific">Hevea brasiliensis</name>
    <name type="common">Para rubber tree</name>
    <name type="synonym">Siphonia brasiliensis</name>
    <dbReference type="NCBI Taxonomy" id="3981"/>
    <lineage>
        <taxon>Eukaryota</taxon>
        <taxon>Viridiplantae</taxon>
        <taxon>Streptophyta</taxon>
        <taxon>Embryophyta</taxon>
        <taxon>Tracheophyta</taxon>
        <taxon>Spermatophyta</taxon>
        <taxon>Magnoliopsida</taxon>
        <taxon>eudicotyledons</taxon>
        <taxon>Gunneridae</taxon>
        <taxon>Pentapetalae</taxon>
        <taxon>rosids</taxon>
        <taxon>fabids</taxon>
        <taxon>Malpighiales</taxon>
        <taxon>Euphorbiaceae</taxon>
        <taxon>Crotonoideae</taxon>
        <taxon>Micrandreae</taxon>
        <taxon>Hevea</taxon>
    </lineage>
</organism>
<evidence type="ECO:0000256" key="13">
    <source>
        <dbReference type="ARBA" id="ARBA00023136"/>
    </source>
</evidence>
<name>A0A6A6N706_HEVBR</name>
<dbReference type="InterPro" id="IPR011009">
    <property type="entry name" value="Kinase-like_dom_sf"/>
</dbReference>
<dbReference type="SUPFAM" id="SSF52058">
    <property type="entry name" value="L domain-like"/>
    <property type="match status" value="1"/>
</dbReference>
<comment type="caution">
    <text evidence="20">The sequence shown here is derived from an EMBL/GenBank/DDBJ whole genome shotgun (WGS) entry which is preliminary data.</text>
</comment>
<evidence type="ECO:0000256" key="11">
    <source>
        <dbReference type="ARBA" id="ARBA00022840"/>
    </source>
</evidence>
<evidence type="ECO:0000256" key="8">
    <source>
        <dbReference type="ARBA" id="ARBA00022729"/>
    </source>
</evidence>
<evidence type="ECO:0000256" key="17">
    <source>
        <dbReference type="ARBA" id="ARBA00048679"/>
    </source>
</evidence>
<evidence type="ECO:0000259" key="19">
    <source>
        <dbReference type="PROSITE" id="PS50011"/>
    </source>
</evidence>
<keyword evidence="3" id="KW-0723">Serine/threonine-protein kinase</keyword>
<dbReference type="Gene3D" id="3.80.10.10">
    <property type="entry name" value="Ribonuclease Inhibitor"/>
    <property type="match status" value="1"/>
</dbReference>
<evidence type="ECO:0000256" key="2">
    <source>
        <dbReference type="ARBA" id="ARBA00012513"/>
    </source>
</evidence>
<keyword evidence="12" id="KW-1133">Transmembrane helix</keyword>
<evidence type="ECO:0000256" key="16">
    <source>
        <dbReference type="ARBA" id="ARBA00047899"/>
    </source>
</evidence>
<evidence type="ECO:0000256" key="9">
    <source>
        <dbReference type="ARBA" id="ARBA00022737"/>
    </source>
</evidence>
<keyword evidence="3" id="KW-0418">Kinase</keyword>
<evidence type="ECO:0000256" key="6">
    <source>
        <dbReference type="ARBA" id="ARBA00022679"/>
    </source>
</evidence>
<accession>A0A6A6N706</accession>
<comment type="catalytic activity">
    <reaction evidence="16">
        <text>L-threonyl-[protein] + ATP = O-phospho-L-threonyl-[protein] + ADP + H(+)</text>
        <dbReference type="Rhea" id="RHEA:46608"/>
        <dbReference type="Rhea" id="RHEA-COMP:11060"/>
        <dbReference type="Rhea" id="RHEA-COMP:11605"/>
        <dbReference type="ChEBI" id="CHEBI:15378"/>
        <dbReference type="ChEBI" id="CHEBI:30013"/>
        <dbReference type="ChEBI" id="CHEBI:30616"/>
        <dbReference type="ChEBI" id="CHEBI:61977"/>
        <dbReference type="ChEBI" id="CHEBI:456216"/>
        <dbReference type="EC" id="2.7.11.1"/>
    </reaction>
</comment>
<dbReference type="Gene3D" id="1.10.510.10">
    <property type="entry name" value="Transferase(Phosphotransferase) domain 1"/>
    <property type="match status" value="1"/>
</dbReference>
<sequence>MGVAGKGKLKGENREERLRGESGGEEKLRDFSWNKLTGSIPDNLGKLPSLKQLLYPFIFGNLSSLEGLRLGFNSLSGPIPQALGNLSNLRTMYLSQNNLSGNLPPELGSLSRLQYLSVGSNRLIGELPKEYANLTSLVTFTIGGNSFTGRIPNFFAKWTSLSYLELAGNDFEGDLPLEIFNLSNVRQLSISDLRNSSVSFPNRANITQMEYLTLRNCSIAGQIPPYIFYLPSLKQLDLSFNNLIGGLPDTIKSKNLHMMFLARNMLSGPIPSWISSLDKADLSYNNFTNSSSNITKTKLDGLKINVRTILDLKDKHCQGKEYNNLFINCGGEKIPVEEIDYDGDNARSNFNVDHDGKWAYACSGGFLDYLSNYVNRMSLSYYGFCMRKGNYTVKLHFIENTFAMDDDDYSKLKERIFDVYQGERRLKDFNIKYEANGPNRIVTKAELPDEIKLAVKKISPDINQQEKNELKSEIFSLKSLRHENVVQLLDGYCDKKGLYLLIYEYMDNGSLHQALFGLKYLHEEKRFDVVHGNIKAANILLDKSYTAKLSDFGLARLCREEDPFMSIIKARAARVYMAPECARGEVITVKADVYSFGVVLLEIVSGKISADHTRNGEIDFLLDSFTVPVDDAEAEAALLVSSCSLFSWSHVYHEANNVAHYLAKLALSFDVGAVIWMEELPPQVSYVVFSDSAPP</sequence>
<dbReference type="EC" id="2.7.11.1" evidence="2"/>
<evidence type="ECO:0000256" key="7">
    <source>
        <dbReference type="ARBA" id="ARBA00022692"/>
    </source>
</evidence>
<evidence type="ECO:0000256" key="14">
    <source>
        <dbReference type="ARBA" id="ARBA00023170"/>
    </source>
</evidence>
<keyword evidence="14" id="KW-0675">Receptor</keyword>
<keyword evidence="15" id="KW-0325">Glycoprotein</keyword>
<evidence type="ECO:0000256" key="1">
    <source>
        <dbReference type="ARBA" id="ARBA00004479"/>
    </source>
</evidence>
<dbReference type="Gene3D" id="2.60.120.430">
    <property type="entry name" value="Galactose-binding lectin"/>
    <property type="match status" value="1"/>
</dbReference>
<dbReference type="Pfam" id="PF23598">
    <property type="entry name" value="LRR_14"/>
    <property type="match status" value="1"/>
</dbReference>
<dbReference type="InterPro" id="IPR021720">
    <property type="entry name" value="Malectin_dom"/>
</dbReference>
<evidence type="ECO:0000313" key="20">
    <source>
        <dbReference type="EMBL" id="KAF2320625.1"/>
    </source>
</evidence>
<comment type="subcellular location">
    <subcellularLocation>
        <location evidence="1">Membrane</location>
        <topology evidence="1">Single-pass type I membrane protein</topology>
    </subcellularLocation>
</comment>
<dbReference type="PANTHER" id="PTHR48006:SF48">
    <property type="entry name" value="PROTEIN KINASE DOMAIN-CONTAINING PROTEIN"/>
    <property type="match status" value="1"/>
</dbReference>
<keyword evidence="10" id="KW-0547">Nucleotide-binding</keyword>
<keyword evidence="9" id="KW-0677">Repeat</keyword>
<dbReference type="AlphaFoldDB" id="A0A6A6N706"/>
<keyword evidence="13" id="KW-0472">Membrane</keyword>
<evidence type="ECO:0000256" key="10">
    <source>
        <dbReference type="ARBA" id="ARBA00022741"/>
    </source>
</evidence>
<dbReference type="SUPFAM" id="SSF56112">
    <property type="entry name" value="Protein kinase-like (PK-like)"/>
    <property type="match status" value="1"/>
</dbReference>
<dbReference type="InterPro" id="IPR055414">
    <property type="entry name" value="LRR_R13L4/SHOC2-like"/>
</dbReference>
<keyword evidence="21" id="KW-1185">Reference proteome</keyword>
<dbReference type="PROSITE" id="PS50011">
    <property type="entry name" value="PROTEIN_KINASE_DOM"/>
    <property type="match status" value="1"/>
</dbReference>
<keyword evidence="4" id="KW-0597">Phosphoprotein</keyword>
<dbReference type="InterPro" id="IPR001611">
    <property type="entry name" value="Leu-rich_rpt"/>
</dbReference>